<keyword evidence="5 6" id="KW-0472">Membrane</keyword>
<reference evidence="8 9" key="1">
    <citation type="submission" date="2021-03" db="EMBL/GenBank/DDBJ databases">
        <title>Genomic Encyclopedia of Type Strains, Phase IV (KMG-IV): sequencing the most valuable type-strain genomes for metagenomic binning, comparative biology and taxonomic classification.</title>
        <authorList>
            <person name="Goeker M."/>
        </authorList>
    </citation>
    <scope>NUCLEOTIDE SEQUENCE [LARGE SCALE GENOMIC DNA]</scope>
    <source>
        <strain evidence="8 9">DSM 26048</strain>
    </source>
</reference>
<evidence type="ECO:0000256" key="6">
    <source>
        <dbReference type="SAM" id="Phobius"/>
    </source>
</evidence>
<dbReference type="EMBL" id="JAGGLB010000003">
    <property type="protein sequence ID" value="MBP1990045.1"/>
    <property type="molecule type" value="Genomic_DNA"/>
</dbReference>
<organism evidence="8 9">
    <name type="scientific">Paenibacillus eucommiae</name>
    <dbReference type="NCBI Taxonomy" id="1355755"/>
    <lineage>
        <taxon>Bacteria</taxon>
        <taxon>Bacillati</taxon>
        <taxon>Bacillota</taxon>
        <taxon>Bacilli</taxon>
        <taxon>Bacillales</taxon>
        <taxon>Paenibacillaceae</taxon>
        <taxon>Paenibacillus</taxon>
    </lineage>
</organism>
<evidence type="ECO:0000256" key="4">
    <source>
        <dbReference type="ARBA" id="ARBA00022989"/>
    </source>
</evidence>
<name>A0ABS4IR51_9BACL</name>
<keyword evidence="3 6" id="KW-0812">Transmembrane</keyword>
<dbReference type="Pfam" id="PF13396">
    <property type="entry name" value="PLDc_N"/>
    <property type="match status" value="1"/>
</dbReference>
<keyword evidence="4 6" id="KW-1133">Transmembrane helix</keyword>
<accession>A0ABS4IR51</accession>
<evidence type="ECO:0000256" key="1">
    <source>
        <dbReference type="ARBA" id="ARBA00004651"/>
    </source>
</evidence>
<dbReference type="Proteomes" id="UP001519287">
    <property type="component" value="Unassembled WGS sequence"/>
</dbReference>
<evidence type="ECO:0000256" key="3">
    <source>
        <dbReference type="ARBA" id="ARBA00022692"/>
    </source>
</evidence>
<feature type="domain" description="Cardiolipin synthase N-terminal" evidence="7">
    <location>
        <begin position="21"/>
        <end position="63"/>
    </location>
</feature>
<feature type="transmembrane region" description="Helical" evidence="6">
    <location>
        <begin position="12"/>
        <end position="30"/>
    </location>
</feature>
<feature type="transmembrane region" description="Helical" evidence="6">
    <location>
        <begin position="42"/>
        <end position="61"/>
    </location>
</feature>
<evidence type="ECO:0000256" key="5">
    <source>
        <dbReference type="ARBA" id="ARBA00023136"/>
    </source>
</evidence>
<evidence type="ECO:0000313" key="9">
    <source>
        <dbReference type="Proteomes" id="UP001519287"/>
    </source>
</evidence>
<evidence type="ECO:0000313" key="8">
    <source>
        <dbReference type="EMBL" id="MBP1990045.1"/>
    </source>
</evidence>
<evidence type="ECO:0000256" key="2">
    <source>
        <dbReference type="ARBA" id="ARBA00022475"/>
    </source>
</evidence>
<evidence type="ECO:0000259" key="7">
    <source>
        <dbReference type="Pfam" id="PF13396"/>
    </source>
</evidence>
<protein>
    <submittedName>
        <fullName evidence="8">Membrane channel-forming protein YqfA (Hemolysin III family)</fullName>
    </submittedName>
</protein>
<keyword evidence="2" id="KW-1003">Cell membrane</keyword>
<sequence length="67" mass="7728">MIEELGLDLKLIIPFLVLQGILVIAALYDLFKNQREMPNKWVWVVIVVVVNIIGPIIYFTVGRKAKY</sequence>
<comment type="caution">
    <text evidence="8">The sequence shown here is derived from an EMBL/GenBank/DDBJ whole genome shotgun (WGS) entry which is preliminary data.</text>
</comment>
<dbReference type="InterPro" id="IPR027379">
    <property type="entry name" value="CLS_N"/>
</dbReference>
<comment type="subcellular location">
    <subcellularLocation>
        <location evidence="1">Cell membrane</location>
        <topology evidence="1">Multi-pass membrane protein</topology>
    </subcellularLocation>
</comment>
<keyword evidence="9" id="KW-1185">Reference proteome</keyword>
<gene>
    <name evidence="8" type="ORF">J2Z66_001643</name>
</gene>
<proteinExistence type="predicted"/>
<dbReference type="RefSeq" id="WP_209970802.1">
    <property type="nucleotide sequence ID" value="NZ_JAGGLB010000003.1"/>
</dbReference>